<comment type="caution">
    <text evidence="8">The sequence shown here is derived from an EMBL/GenBank/DDBJ whole genome shotgun (WGS) entry which is preliminary data.</text>
</comment>
<evidence type="ECO:0000259" key="7">
    <source>
        <dbReference type="SMART" id="SM00479"/>
    </source>
</evidence>
<accession>A0A1W0A7X5</accession>
<keyword evidence="6" id="KW-0539">Nucleus</keyword>
<reference evidence="8 9" key="1">
    <citation type="journal article" date="2014" name="Genome Biol. Evol.">
        <title>The secreted proteins of Achlya hypogyna and Thraustotheca clavata identify the ancestral oomycete secretome and reveal gene acquisitions by horizontal gene transfer.</title>
        <authorList>
            <person name="Misner I."/>
            <person name="Blouin N."/>
            <person name="Leonard G."/>
            <person name="Richards T.A."/>
            <person name="Lane C.E."/>
        </authorList>
    </citation>
    <scope>NUCLEOTIDE SEQUENCE [LARGE SCALE GENOMIC DNA]</scope>
    <source>
        <strain evidence="8 9">ATCC 34112</strain>
    </source>
</reference>
<evidence type="ECO:0000256" key="5">
    <source>
        <dbReference type="ARBA" id="ARBA00022839"/>
    </source>
</evidence>
<name>A0A1W0A7X5_9STRA</name>
<dbReference type="GO" id="GO:0004527">
    <property type="term" value="F:exonuclease activity"/>
    <property type="evidence" value="ECO:0007669"/>
    <property type="project" value="UniProtKB-KW"/>
</dbReference>
<dbReference type="CDD" id="cd06145">
    <property type="entry name" value="REX1_like"/>
    <property type="match status" value="1"/>
</dbReference>
<dbReference type="STRING" id="74557.A0A1W0A7X5"/>
<organism evidence="8 9">
    <name type="scientific">Thraustotheca clavata</name>
    <dbReference type="NCBI Taxonomy" id="74557"/>
    <lineage>
        <taxon>Eukaryota</taxon>
        <taxon>Sar</taxon>
        <taxon>Stramenopiles</taxon>
        <taxon>Oomycota</taxon>
        <taxon>Saprolegniomycetes</taxon>
        <taxon>Saprolegniales</taxon>
        <taxon>Achlyaceae</taxon>
        <taxon>Thraustotheca</taxon>
    </lineage>
</organism>
<dbReference type="Gene3D" id="3.30.420.10">
    <property type="entry name" value="Ribonuclease H-like superfamily/Ribonuclease H"/>
    <property type="match status" value="1"/>
</dbReference>
<dbReference type="SMART" id="SM00479">
    <property type="entry name" value="EXOIII"/>
    <property type="match status" value="1"/>
</dbReference>
<evidence type="ECO:0000313" key="8">
    <source>
        <dbReference type="EMBL" id="OQS06392.1"/>
    </source>
</evidence>
<dbReference type="InterPro" id="IPR047021">
    <property type="entry name" value="REXO1/3/4-like"/>
</dbReference>
<dbReference type="SUPFAM" id="SSF53098">
    <property type="entry name" value="Ribonuclease H-like"/>
    <property type="match status" value="1"/>
</dbReference>
<dbReference type="GO" id="GO:0003676">
    <property type="term" value="F:nucleic acid binding"/>
    <property type="evidence" value="ECO:0007669"/>
    <property type="project" value="InterPro"/>
</dbReference>
<feature type="domain" description="Exonuclease" evidence="7">
    <location>
        <begin position="1"/>
        <end position="121"/>
    </location>
</feature>
<evidence type="ECO:0000313" key="9">
    <source>
        <dbReference type="Proteomes" id="UP000243217"/>
    </source>
</evidence>
<evidence type="ECO:0000256" key="1">
    <source>
        <dbReference type="ARBA" id="ARBA00004123"/>
    </source>
</evidence>
<protein>
    <submittedName>
        <fullName evidence="8">Exonuclease</fullName>
    </submittedName>
</protein>
<dbReference type="Proteomes" id="UP000243217">
    <property type="component" value="Unassembled WGS sequence"/>
</dbReference>
<dbReference type="EMBL" id="JNBS01000348">
    <property type="protein sequence ID" value="OQS06392.1"/>
    <property type="molecule type" value="Genomic_DNA"/>
</dbReference>
<keyword evidence="3" id="KW-0540">Nuclease</keyword>
<dbReference type="AlphaFoldDB" id="A0A1W0A7X5"/>
<evidence type="ECO:0000256" key="4">
    <source>
        <dbReference type="ARBA" id="ARBA00022801"/>
    </source>
</evidence>
<keyword evidence="9" id="KW-1185">Reference proteome</keyword>
<evidence type="ECO:0000256" key="3">
    <source>
        <dbReference type="ARBA" id="ARBA00022722"/>
    </source>
</evidence>
<dbReference type="PANTHER" id="PTHR12801">
    <property type="entry name" value="RNA EXONUCLEASE REXO1 / RECO3 FAMILY MEMBER-RELATED"/>
    <property type="match status" value="1"/>
</dbReference>
<dbReference type="GO" id="GO:0005634">
    <property type="term" value="C:nucleus"/>
    <property type="evidence" value="ECO:0007669"/>
    <property type="project" value="UniProtKB-SubCell"/>
</dbReference>
<keyword evidence="5 8" id="KW-0269">Exonuclease</keyword>
<sequence>STILNYHTEFSGITEEALANVKVHLEDVQTHLLTLFNQRTILVGHSLDSDLKALRLVHLRVADTAILYPHHRGFPFKPSLKTLARTFLQETIQDQAEGHDSAQDAITALKLFQLKVKEGVCFGLPTPPVFSRAYTTLLEQIPDSSKHFCTVGAPPLQKPWVLHASGALNDLLNNTITNVNAQDVSVHDVLPPADHVLYTKDLMWLEMDINGNTDPKLYMETLHLWQRQQVASIQALNTMLSNLYENVPQDTLVLVLPQADLGIYRYMKAVRMKSRWDAWDSQWTDSDQFNLQYAYSGLLDSCLFLKQK</sequence>
<dbReference type="InterPro" id="IPR012337">
    <property type="entry name" value="RNaseH-like_sf"/>
</dbReference>
<dbReference type="OrthoDB" id="206335at2759"/>
<dbReference type="InterPro" id="IPR034922">
    <property type="entry name" value="REX1-like_exo"/>
</dbReference>
<proteinExistence type="inferred from homology"/>
<evidence type="ECO:0000256" key="6">
    <source>
        <dbReference type="ARBA" id="ARBA00023242"/>
    </source>
</evidence>
<gene>
    <name evidence="8" type="ORF">THRCLA_01560</name>
</gene>
<dbReference type="InterPro" id="IPR036397">
    <property type="entry name" value="RNaseH_sf"/>
</dbReference>
<dbReference type="InterPro" id="IPR013520">
    <property type="entry name" value="Ribonucl_H"/>
</dbReference>
<comment type="similarity">
    <text evidence="2">Belongs to the REXO1/REXO3 family.</text>
</comment>
<keyword evidence="4" id="KW-0378">Hydrolase</keyword>
<comment type="subcellular location">
    <subcellularLocation>
        <location evidence="1">Nucleus</location>
    </subcellularLocation>
</comment>
<dbReference type="PANTHER" id="PTHR12801:SF115">
    <property type="entry name" value="FI18136P1-RELATED"/>
    <property type="match status" value="1"/>
</dbReference>
<feature type="non-terminal residue" evidence="8">
    <location>
        <position position="1"/>
    </location>
</feature>
<evidence type="ECO:0000256" key="2">
    <source>
        <dbReference type="ARBA" id="ARBA00006357"/>
    </source>
</evidence>